<evidence type="ECO:0000313" key="2">
    <source>
        <dbReference type="EMBL" id="KAJ8908604.1"/>
    </source>
</evidence>
<sequence length="449" mass="48451">MKHGLVAILLAGICGLAAGEAATCASLFNPMVSSFRSLPSCYQLVVESEPVGIVTNSDVVKTQGPNKGETCVRFTFVVRNGLGIRRVKVGLWNREIPQTNLRFTRKRKFLDSEPTTVRVDACLDDIQTETDCCTGEETKFLVAEAKVRMENGKVVTATLSRSNVTGVPETVTCGNVPPVQACDHIPVFENGDGFLQCEFKFECENIGGEPEFIGVNRIDLSGGSIEVVISPSRIISPGSLQISVYEDPGTAPGAIAISARALTVFDRPAVAVETFNDNSFAIATFLVSELPLLNAVGVALTTSVGTTPRDARFSVRAEERISLQFIRFASLRVIAATGPLFLEAEAEDSKFGPLPDSGIVGRIGSVICGFCRPATFFPIGEWKTLPVPQTQPLNSGQFQAELFRRPGVCIFDGEPGEIGSVCGPQGEQGVRRKIRWFLRQAKFSFSSMI</sequence>
<evidence type="ECO:0000313" key="3">
    <source>
        <dbReference type="Proteomes" id="UP001157974"/>
    </source>
</evidence>
<organism evidence="2 3">
    <name type="scientific">Rhodosorus marinus</name>
    <dbReference type="NCBI Taxonomy" id="101924"/>
    <lineage>
        <taxon>Eukaryota</taxon>
        <taxon>Rhodophyta</taxon>
        <taxon>Stylonematophyceae</taxon>
        <taxon>Stylonematales</taxon>
        <taxon>Stylonemataceae</taxon>
        <taxon>Rhodosorus</taxon>
    </lineage>
</organism>
<dbReference type="EMBL" id="JAMWBK010000001">
    <property type="protein sequence ID" value="KAJ8908604.1"/>
    <property type="molecule type" value="Genomic_DNA"/>
</dbReference>
<comment type="caution">
    <text evidence="2">The sequence shown here is derived from an EMBL/GenBank/DDBJ whole genome shotgun (WGS) entry which is preliminary data.</text>
</comment>
<proteinExistence type="predicted"/>
<gene>
    <name evidence="2" type="ORF">NDN08_005309</name>
</gene>
<name>A0AAV8V307_9RHOD</name>
<evidence type="ECO:0000256" key="1">
    <source>
        <dbReference type="SAM" id="SignalP"/>
    </source>
</evidence>
<reference evidence="2 3" key="1">
    <citation type="journal article" date="2023" name="Nat. Commun.">
        <title>Origin of minicircular mitochondrial genomes in red algae.</title>
        <authorList>
            <person name="Lee Y."/>
            <person name="Cho C.H."/>
            <person name="Lee Y.M."/>
            <person name="Park S.I."/>
            <person name="Yang J.H."/>
            <person name="West J.A."/>
            <person name="Bhattacharya D."/>
            <person name="Yoon H.S."/>
        </authorList>
    </citation>
    <scope>NUCLEOTIDE SEQUENCE [LARGE SCALE GENOMIC DNA]</scope>
    <source>
        <strain evidence="2 3">CCMP1338</strain>
        <tissue evidence="2">Whole cell</tissue>
    </source>
</reference>
<dbReference type="AlphaFoldDB" id="A0AAV8V307"/>
<accession>A0AAV8V307</accession>
<keyword evidence="1" id="KW-0732">Signal</keyword>
<keyword evidence="3" id="KW-1185">Reference proteome</keyword>
<feature type="chain" id="PRO_5043552502" evidence="1">
    <location>
        <begin position="20"/>
        <end position="449"/>
    </location>
</feature>
<dbReference type="Proteomes" id="UP001157974">
    <property type="component" value="Unassembled WGS sequence"/>
</dbReference>
<protein>
    <submittedName>
        <fullName evidence="2">Uncharacterized protein</fullName>
    </submittedName>
</protein>
<feature type="signal peptide" evidence="1">
    <location>
        <begin position="1"/>
        <end position="19"/>
    </location>
</feature>